<dbReference type="InterPro" id="IPR001307">
    <property type="entry name" value="Thiosulphate_STrfase_CS"/>
</dbReference>
<name>A0ABT0YS96_9BURK</name>
<dbReference type="SMART" id="SM00450">
    <property type="entry name" value="RHOD"/>
    <property type="match status" value="1"/>
</dbReference>
<proteinExistence type="predicted"/>
<dbReference type="PROSITE" id="PS00380">
    <property type="entry name" value="RHODANESE_1"/>
    <property type="match status" value="1"/>
</dbReference>
<dbReference type="CDD" id="cd00158">
    <property type="entry name" value="RHOD"/>
    <property type="match status" value="1"/>
</dbReference>
<evidence type="ECO:0000256" key="1">
    <source>
        <dbReference type="SAM" id="SignalP"/>
    </source>
</evidence>
<accession>A0ABT0YS96</accession>
<dbReference type="PANTHER" id="PTHR44086">
    <property type="entry name" value="THIOSULFATE SULFURTRANSFERASE RDL2, MITOCHONDRIAL-RELATED"/>
    <property type="match status" value="1"/>
</dbReference>
<comment type="caution">
    <text evidence="3">The sequence shown here is derived from an EMBL/GenBank/DDBJ whole genome shotgun (WGS) entry which is preliminary data.</text>
</comment>
<evidence type="ECO:0000313" key="3">
    <source>
        <dbReference type="EMBL" id="MCM5681199.1"/>
    </source>
</evidence>
<evidence type="ECO:0000313" key="4">
    <source>
        <dbReference type="Proteomes" id="UP001165541"/>
    </source>
</evidence>
<sequence>MGKKNICALLLLAAAAGAAQAELSAVVALEPTSKKDGLMLSRQGMQNGLGKAVGQRVTVTTTEDLADVMRATRSGEYDIFIAPAQVAASALLRGYELVGSTDQAEQYVLVGRQRIGSPEAVKGGKLYLPQQDSIYTYMARGMLNASGLSFKDLGAVQHERYPQAGLTALYLGVSDATVVRTRDWNEWEKQYGGIAKVLATSTPVPGGFSVVVRKDLPAETRAKVATWFSSSGTAMGLKPLAVHAELIEYKKVAELGLFTPTHLPGAKLVTAKDVEQLAARGAVIVDTRTEKEYSAKHIPGAIFVPYREKSLKDVAFEVEKDDFSALEKLDKNKPTVFSCNGAECWKSYKASRVAVSKGFKEVYWFRGGLPEWEASGLTVAKDVLLAKD</sequence>
<dbReference type="PANTHER" id="PTHR44086:SF10">
    <property type="entry name" value="THIOSULFATE SULFURTRANSFERASE_RHODANESE-LIKE DOMAIN-CONTAINING PROTEIN 3"/>
    <property type="match status" value="1"/>
</dbReference>
<dbReference type="Gene3D" id="3.40.190.10">
    <property type="entry name" value="Periplasmic binding protein-like II"/>
    <property type="match status" value="2"/>
</dbReference>
<keyword evidence="1" id="KW-0732">Signal</keyword>
<dbReference type="Gene3D" id="3.40.250.10">
    <property type="entry name" value="Rhodanese-like domain"/>
    <property type="match status" value="1"/>
</dbReference>
<dbReference type="RefSeq" id="WP_251779678.1">
    <property type="nucleotide sequence ID" value="NZ_JAMKFE010000010.1"/>
</dbReference>
<evidence type="ECO:0000259" key="2">
    <source>
        <dbReference type="PROSITE" id="PS50206"/>
    </source>
</evidence>
<dbReference type="SUPFAM" id="SSF52821">
    <property type="entry name" value="Rhodanese/Cell cycle control phosphatase"/>
    <property type="match status" value="1"/>
</dbReference>
<dbReference type="EMBL" id="JAMKFE010000010">
    <property type="protein sequence ID" value="MCM5681199.1"/>
    <property type="molecule type" value="Genomic_DNA"/>
</dbReference>
<protein>
    <submittedName>
        <fullName evidence="3">Rhodanese-like domain-containing protein</fullName>
    </submittedName>
</protein>
<gene>
    <name evidence="3" type="ORF">M8A51_16855</name>
</gene>
<organism evidence="3 4">
    <name type="scientific">Caldimonas mangrovi</name>
    <dbReference type="NCBI Taxonomy" id="2944811"/>
    <lineage>
        <taxon>Bacteria</taxon>
        <taxon>Pseudomonadati</taxon>
        <taxon>Pseudomonadota</taxon>
        <taxon>Betaproteobacteria</taxon>
        <taxon>Burkholderiales</taxon>
        <taxon>Sphaerotilaceae</taxon>
        <taxon>Caldimonas</taxon>
    </lineage>
</organism>
<dbReference type="InterPro" id="IPR036873">
    <property type="entry name" value="Rhodanese-like_dom_sf"/>
</dbReference>
<dbReference type="SUPFAM" id="SSF53850">
    <property type="entry name" value="Periplasmic binding protein-like II"/>
    <property type="match status" value="1"/>
</dbReference>
<dbReference type="Pfam" id="PF12974">
    <property type="entry name" value="Phosphonate-bd"/>
    <property type="match status" value="1"/>
</dbReference>
<feature type="chain" id="PRO_5045720288" evidence="1">
    <location>
        <begin position="22"/>
        <end position="388"/>
    </location>
</feature>
<keyword evidence="4" id="KW-1185">Reference proteome</keyword>
<feature type="signal peptide" evidence="1">
    <location>
        <begin position="1"/>
        <end position="21"/>
    </location>
</feature>
<dbReference type="InterPro" id="IPR001763">
    <property type="entry name" value="Rhodanese-like_dom"/>
</dbReference>
<dbReference type="Pfam" id="PF00581">
    <property type="entry name" value="Rhodanese"/>
    <property type="match status" value="1"/>
</dbReference>
<dbReference type="PROSITE" id="PS50206">
    <property type="entry name" value="RHODANESE_3"/>
    <property type="match status" value="1"/>
</dbReference>
<dbReference type="Proteomes" id="UP001165541">
    <property type="component" value="Unassembled WGS sequence"/>
</dbReference>
<reference evidence="3" key="1">
    <citation type="submission" date="2022-05" db="EMBL/GenBank/DDBJ databases">
        <title>Schlegelella sp. nov., isolated from mangrove soil.</title>
        <authorList>
            <person name="Liu Y."/>
            <person name="Ge X."/>
            <person name="Liu W."/>
        </authorList>
    </citation>
    <scope>NUCLEOTIDE SEQUENCE</scope>
    <source>
        <strain evidence="3">S2-27</strain>
    </source>
</reference>
<feature type="domain" description="Rhodanese" evidence="2">
    <location>
        <begin position="278"/>
        <end position="381"/>
    </location>
</feature>